<name>A0A2D0NHP4_FLAN2</name>
<evidence type="ECO:0000256" key="5">
    <source>
        <dbReference type="ARBA" id="ARBA00023157"/>
    </source>
</evidence>
<keyword evidence="1" id="KW-0540">Nuclease</keyword>
<keyword evidence="7" id="KW-0732">Signal</keyword>
<keyword evidence="5" id="KW-1015">Disulfide bond</keyword>
<evidence type="ECO:0008006" key="10">
    <source>
        <dbReference type="Google" id="ProtNLM"/>
    </source>
</evidence>
<dbReference type="InterPro" id="IPR003154">
    <property type="entry name" value="S1/P1nuclease"/>
</dbReference>
<dbReference type="PANTHER" id="PTHR33146:SF10">
    <property type="entry name" value="STRAND-SPECIFIC NUCLEASE, PUTATIVE-RELATED"/>
    <property type="match status" value="1"/>
</dbReference>
<reference evidence="8 9" key="1">
    <citation type="submission" date="2017-10" db="EMBL/GenBank/DDBJ databases">
        <title>The draft genome sequence of Lewinella nigricans NBRC 102662.</title>
        <authorList>
            <person name="Wang K."/>
        </authorList>
    </citation>
    <scope>NUCLEOTIDE SEQUENCE [LARGE SCALE GENOMIC DNA]</scope>
    <source>
        <strain evidence="8 9">NBRC 102662</strain>
    </source>
</reference>
<accession>A0A2D0NHP4</accession>
<feature type="chain" id="PRO_5012271429" description="S1/P1 Nuclease" evidence="7">
    <location>
        <begin position="22"/>
        <end position="303"/>
    </location>
</feature>
<evidence type="ECO:0000256" key="2">
    <source>
        <dbReference type="ARBA" id="ARBA00022723"/>
    </source>
</evidence>
<dbReference type="AlphaFoldDB" id="A0A2D0NHP4"/>
<dbReference type="CDD" id="cd11010">
    <property type="entry name" value="S1-P1_nuclease"/>
    <property type="match status" value="1"/>
</dbReference>
<evidence type="ECO:0000313" key="9">
    <source>
        <dbReference type="Proteomes" id="UP000223913"/>
    </source>
</evidence>
<dbReference type="SUPFAM" id="SSF48537">
    <property type="entry name" value="Phospholipase C/P1 nuclease"/>
    <property type="match status" value="1"/>
</dbReference>
<evidence type="ECO:0000256" key="3">
    <source>
        <dbReference type="ARBA" id="ARBA00022759"/>
    </source>
</evidence>
<comment type="caution">
    <text evidence="8">The sequence shown here is derived from an EMBL/GenBank/DDBJ whole genome shotgun (WGS) entry which is preliminary data.</text>
</comment>
<dbReference type="Pfam" id="PF02265">
    <property type="entry name" value="S1-P1_nuclease"/>
    <property type="match status" value="1"/>
</dbReference>
<gene>
    <name evidence="8" type="ORF">CRP01_04060</name>
</gene>
<dbReference type="RefSeq" id="WP_099148727.1">
    <property type="nucleotide sequence ID" value="NZ_PDUD01000004.1"/>
</dbReference>
<evidence type="ECO:0000256" key="6">
    <source>
        <dbReference type="ARBA" id="ARBA00023180"/>
    </source>
</evidence>
<dbReference type="InterPro" id="IPR008947">
    <property type="entry name" value="PLipase_C/P1_nuclease_dom_sf"/>
</dbReference>
<dbReference type="EMBL" id="PDUD01000004">
    <property type="protein sequence ID" value="PHN07938.1"/>
    <property type="molecule type" value="Genomic_DNA"/>
</dbReference>
<dbReference type="OrthoDB" id="267579at2"/>
<evidence type="ECO:0000313" key="8">
    <source>
        <dbReference type="EMBL" id="PHN07938.1"/>
    </source>
</evidence>
<proteinExistence type="predicted"/>
<dbReference type="GO" id="GO:0006308">
    <property type="term" value="P:DNA catabolic process"/>
    <property type="evidence" value="ECO:0007669"/>
    <property type="project" value="InterPro"/>
</dbReference>
<dbReference type="Proteomes" id="UP000223913">
    <property type="component" value="Unassembled WGS sequence"/>
</dbReference>
<sequence length="303" mass="34535">MKKIKVLLIASLYCISLNAWWDPGHLVTAMIAYMNLNEDAKARVDELTGVLQRDYPYMNHFITTGPWPDDLKVEGVRAYDTWHYTNLPWMRDNVAIPDQPEIDILWAINQMVRQLEDNRPRDLEAARSLAFLVHFVGDIHQPLHSTSVFTNEQPAGNIGGNAFPLEGTWNNLHALWDDGCGFLSSYNDIAPYREPKKPLTDEQLQRIEGLAQDLMKEFPRSAITGIEWSDPDFWALESHKLAVKYGYRGVNGENDRGRFVYLEPGGTPSERYLEAGQRVVRERLTAAGYRLADMLNEALGAKD</sequence>
<evidence type="ECO:0000256" key="1">
    <source>
        <dbReference type="ARBA" id="ARBA00022722"/>
    </source>
</evidence>
<evidence type="ECO:0000256" key="4">
    <source>
        <dbReference type="ARBA" id="ARBA00022801"/>
    </source>
</evidence>
<feature type="signal peptide" evidence="7">
    <location>
        <begin position="1"/>
        <end position="21"/>
    </location>
</feature>
<evidence type="ECO:0000256" key="7">
    <source>
        <dbReference type="SAM" id="SignalP"/>
    </source>
</evidence>
<keyword evidence="6" id="KW-0325">Glycoprotein</keyword>
<dbReference type="GO" id="GO:0016788">
    <property type="term" value="F:hydrolase activity, acting on ester bonds"/>
    <property type="evidence" value="ECO:0007669"/>
    <property type="project" value="InterPro"/>
</dbReference>
<dbReference type="GO" id="GO:0046872">
    <property type="term" value="F:metal ion binding"/>
    <property type="evidence" value="ECO:0007669"/>
    <property type="project" value="UniProtKB-KW"/>
</dbReference>
<keyword evidence="4" id="KW-0378">Hydrolase</keyword>
<keyword evidence="2" id="KW-0479">Metal-binding</keyword>
<dbReference type="Gene3D" id="1.10.575.10">
    <property type="entry name" value="P1 Nuclease"/>
    <property type="match status" value="1"/>
</dbReference>
<dbReference type="PANTHER" id="PTHR33146">
    <property type="entry name" value="ENDONUCLEASE 4"/>
    <property type="match status" value="1"/>
</dbReference>
<keyword evidence="9" id="KW-1185">Reference proteome</keyword>
<organism evidence="8 9">
    <name type="scientific">Flavilitoribacter nigricans (strain ATCC 23147 / DSM 23189 / NBRC 102662 / NCIMB 1420 / SS-2)</name>
    <name type="common">Lewinella nigricans</name>
    <dbReference type="NCBI Taxonomy" id="1122177"/>
    <lineage>
        <taxon>Bacteria</taxon>
        <taxon>Pseudomonadati</taxon>
        <taxon>Bacteroidota</taxon>
        <taxon>Saprospiria</taxon>
        <taxon>Saprospirales</taxon>
        <taxon>Lewinellaceae</taxon>
        <taxon>Flavilitoribacter</taxon>
    </lineage>
</organism>
<keyword evidence="3" id="KW-0255">Endonuclease</keyword>
<dbReference type="GO" id="GO:0004519">
    <property type="term" value="F:endonuclease activity"/>
    <property type="evidence" value="ECO:0007669"/>
    <property type="project" value="UniProtKB-KW"/>
</dbReference>
<dbReference type="GO" id="GO:0003676">
    <property type="term" value="F:nucleic acid binding"/>
    <property type="evidence" value="ECO:0007669"/>
    <property type="project" value="InterPro"/>
</dbReference>
<protein>
    <recommendedName>
        <fullName evidence="10">S1/P1 Nuclease</fullName>
    </recommendedName>
</protein>